<dbReference type="PANTHER" id="PTHR10039">
    <property type="entry name" value="AMELOGENIN"/>
    <property type="match status" value="1"/>
</dbReference>
<reference evidence="4" key="1">
    <citation type="submission" date="2014-09" db="EMBL/GenBank/DDBJ databases">
        <title>Genome sequence of the luminous mushroom Mycena chlorophos for searching fungal bioluminescence genes.</title>
        <authorList>
            <person name="Tanaka Y."/>
            <person name="Kasuga D."/>
            <person name="Oba Y."/>
            <person name="Hase S."/>
            <person name="Sato K."/>
            <person name="Oba Y."/>
            <person name="Sakakibara Y."/>
        </authorList>
    </citation>
    <scope>NUCLEOTIDE SEQUENCE</scope>
</reference>
<name>A0ABQ0LXF2_MYCCL</name>
<organism evidence="4 5">
    <name type="scientific">Mycena chlorophos</name>
    <name type="common">Agaric fungus</name>
    <name type="synonym">Agaricus chlorophos</name>
    <dbReference type="NCBI Taxonomy" id="658473"/>
    <lineage>
        <taxon>Eukaryota</taxon>
        <taxon>Fungi</taxon>
        <taxon>Dikarya</taxon>
        <taxon>Basidiomycota</taxon>
        <taxon>Agaricomycotina</taxon>
        <taxon>Agaricomycetes</taxon>
        <taxon>Agaricomycetidae</taxon>
        <taxon>Agaricales</taxon>
        <taxon>Marasmiineae</taxon>
        <taxon>Mycenaceae</taxon>
        <taxon>Mycena</taxon>
    </lineage>
</organism>
<feature type="compositionally biased region" description="Gly residues" evidence="2">
    <location>
        <begin position="11"/>
        <end position="33"/>
    </location>
</feature>
<dbReference type="PANTHER" id="PTHR10039:SF15">
    <property type="entry name" value="NACHT DOMAIN-CONTAINING PROTEIN"/>
    <property type="match status" value="1"/>
</dbReference>
<keyword evidence="1" id="KW-0677">Repeat</keyword>
<gene>
    <name evidence="4" type="ORF">MCHLO_12025</name>
</gene>
<dbReference type="Proteomes" id="UP000815677">
    <property type="component" value="Unassembled WGS sequence"/>
</dbReference>
<protein>
    <recommendedName>
        <fullName evidence="3">Nephrocystin 3-like N-terminal domain-containing protein</fullName>
    </recommendedName>
</protein>
<feature type="region of interest" description="Disordered" evidence="2">
    <location>
        <begin position="1"/>
        <end position="34"/>
    </location>
</feature>
<keyword evidence="5" id="KW-1185">Reference proteome</keyword>
<dbReference type="Gene3D" id="3.40.50.300">
    <property type="entry name" value="P-loop containing nucleotide triphosphate hydrolases"/>
    <property type="match status" value="1"/>
</dbReference>
<evidence type="ECO:0000313" key="4">
    <source>
        <dbReference type="EMBL" id="GAT55237.1"/>
    </source>
</evidence>
<evidence type="ECO:0000256" key="2">
    <source>
        <dbReference type="SAM" id="MobiDB-lite"/>
    </source>
</evidence>
<sequence>MDGKTVNIGPIYGGQGGTGGAGGQSGGAGGVGQGNTLHINGESVKIVNFHEDTENEYQTKIRNKISPLNVFPQQQALTMTRVSDTGEWLLESIEFQEWKSSPGAVLWCYGNLGVGKTMLVSFLVDYLRIEEDQSVAPVACLYLDHRQEETQKLPSLLAALWRQFIFRKEASAKAKKIYEEHSRIGTQVSKAQIFDLLQEAIAPFSKVYVMIDGLNEFPINSRQTLINDLQSLGPSINLLITAQPQVEALDWNGPLIYLEIQASPVDINNYIKAWIQVSDNLRKQSMAEQDSQLENKICIAITNEAQEM</sequence>
<evidence type="ECO:0000256" key="1">
    <source>
        <dbReference type="ARBA" id="ARBA00022737"/>
    </source>
</evidence>
<dbReference type="EMBL" id="DF848947">
    <property type="protein sequence ID" value="GAT55237.1"/>
    <property type="molecule type" value="Genomic_DNA"/>
</dbReference>
<dbReference type="SUPFAM" id="SSF52540">
    <property type="entry name" value="P-loop containing nucleoside triphosphate hydrolases"/>
    <property type="match status" value="1"/>
</dbReference>
<dbReference type="InterPro" id="IPR027417">
    <property type="entry name" value="P-loop_NTPase"/>
</dbReference>
<feature type="domain" description="Nephrocystin 3-like N-terminal" evidence="3">
    <location>
        <begin position="84"/>
        <end position="241"/>
    </location>
</feature>
<accession>A0ABQ0LXF2</accession>
<dbReference type="Pfam" id="PF24883">
    <property type="entry name" value="NPHP3_N"/>
    <property type="match status" value="1"/>
</dbReference>
<proteinExistence type="predicted"/>
<dbReference type="InterPro" id="IPR056884">
    <property type="entry name" value="NPHP3-like_N"/>
</dbReference>
<evidence type="ECO:0000259" key="3">
    <source>
        <dbReference type="Pfam" id="PF24883"/>
    </source>
</evidence>
<evidence type="ECO:0000313" key="5">
    <source>
        <dbReference type="Proteomes" id="UP000815677"/>
    </source>
</evidence>